<dbReference type="EMBL" id="LQNU01000112">
    <property type="protein sequence ID" value="KZE73364.1"/>
    <property type="molecule type" value="Genomic_DNA"/>
</dbReference>
<dbReference type="SUPFAM" id="SSF52172">
    <property type="entry name" value="CheY-like"/>
    <property type="match status" value="1"/>
</dbReference>
<dbReference type="InterPro" id="IPR007492">
    <property type="entry name" value="LytTR_DNA-bd_dom"/>
</dbReference>
<dbReference type="RefSeq" id="WP_038988202.1">
    <property type="nucleotide sequence ID" value="NZ_JWJO01000084.1"/>
</dbReference>
<feature type="domain" description="Response regulatory" evidence="2">
    <location>
        <begin position="7"/>
        <end position="118"/>
    </location>
</feature>
<reference evidence="4 5" key="1">
    <citation type="submission" date="2016-01" db="EMBL/GenBank/DDBJ databases">
        <title>Whole genome sequencing of Myroides marinus L41.</title>
        <authorList>
            <person name="Hong K.W."/>
        </authorList>
    </citation>
    <scope>NUCLEOTIDE SEQUENCE [LARGE SCALE GENOMIC DNA]</scope>
    <source>
        <strain evidence="4 5">L41</strain>
    </source>
</reference>
<keyword evidence="1" id="KW-0597">Phosphoprotein</keyword>
<organism evidence="4 5">
    <name type="scientific">Myroides marinus</name>
    <dbReference type="NCBI Taxonomy" id="703342"/>
    <lineage>
        <taxon>Bacteria</taxon>
        <taxon>Pseudomonadati</taxon>
        <taxon>Bacteroidota</taxon>
        <taxon>Flavobacteriia</taxon>
        <taxon>Flavobacteriales</taxon>
        <taxon>Flavobacteriaceae</taxon>
        <taxon>Myroides</taxon>
    </lineage>
</organism>
<dbReference type="InterPro" id="IPR001789">
    <property type="entry name" value="Sig_transdc_resp-reg_receiver"/>
</dbReference>
<dbReference type="Gene3D" id="2.40.50.1020">
    <property type="entry name" value="LytTr DNA-binding domain"/>
    <property type="match status" value="1"/>
</dbReference>
<feature type="domain" description="HTH LytTR-type" evidence="3">
    <location>
        <begin position="132"/>
        <end position="230"/>
    </location>
</feature>
<gene>
    <name evidence="4" type="ORF">AV926_18445</name>
</gene>
<dbReference type="AlphaFoldDB" id="A0A165Q1S0"/>
<dbReference type="InterPro" id="IPR046947">
    <property type="entry name" value="LytR-like"/>
</dbReference>
<evidence type="ECO:0000256" key="1">
    <source>
        <dbReference type="PROSITE-ProRule" id="PRU00169"/>
    </source>
</evidence>
<sequence>MDIQKYKCIIIDDEPVAHYVLVNHIEKSINLILVNQFYNAIDALNYLRNNPVDLIFLDINMPEISGIELLNSLSNAPKTILTTAHSQYALESYEYDVIDYLLKPISLPRFNKAFNKFLSFYKKEELIEPQEITVKVDGKSLTLKTDNIEYIQSYGNYVKVFISQKTLIVSSTTQEILTELSSHKFTRIHKSFIINMNKITKYAENEVIVNKEILPIGITFKREFLEKMEKANSI</sequence>
<dbReference type="GO" id="GO:0000156">
    <property type="term" value="F:phosphorelay response regulator activity"/>
    <property type="evidence" value="ECO:0007669"/>
    <property type="project" value="InterPro"/>
</dbReference>
<dbReference type="Pfam" id="PF04397">
    <property type="entry name" value="LytTR"/>
    <property type="match status" value="1"/>
</dbReference>
<name>A0A165Q1S0_9FLAO</name>
<proteinExistence type="predicted"/>
<protein>
    <submittedName>
        <fullName evidence="4">LytTR family transcriptional regulator</fullName>
    </submittedName>
</protein>
<dbReference type="PROSITE" id="PS50110">
    <property type="entry name" value="RESPONSE_REGULATORY"/>
    <property type="match status" value="1"/>
</dbReference>
<keyword evidence="5" id="KW-1185">Reference proteome</keyword>
<dbReference type="PANTHER" id="PTHR37299:SF1">
    <property type="entry name" value="STAGE 0 SPORULATION PROTEIN A HOMOLOG"/>
    <property type="match status" value="1"/>
</dbReference>
<dbReference type="InterPro" id="IPR011006">
    <property type="entry name" value="CheY-like_superfamily"/>
</dbReference>
<accession>A0A165Q1S0</accession>
<dbReference type="Proteomes" id="UP000076630">
    <property type="component" value="Unassembled WGS sequence"/>
</dbReference>
<dbReference type="SMART" id="SM00850">
    <property type="entry name" value="LytTR"/>
    <property type="match status" value="1"/>
</dbReference>
<comment type="caution">
    <text evidence="4">The sequence shown here is derived from an EMBL/GenBank/DDBJ whole genome shotgun (WGS) entry which is preliminary data.</text>
</comment>
<dbReference type="Gene3D" id="3.40.50.2300">
    <property type="match status" value="1"/>
</dbReference>
<evidence type="ECO:0000313" key="4">
    <source>
        <dbReference type="EMBL" id="KZE73364.1"/>
    </source>
</evidence>
<dbReference type="PANTHER" id="PTHR37299">
    <property type="entry name" value="TRANSCRIPTIONAL REGULATOR-RELATED"/>
    <property type="match status" value="1"/>
</dbReference>
<dbReference type="PROSITE" id="PS50930">
    <property type="entry name" value="HTH_LYTTR"/>
    <property type="match status" value="1"/>
</dbReference>
<dbReference type="GO" id="GO:0003677">
    <property type="term" value="F:DNA binding"/>
    <property type="evidence" value="ECO:0007669"/>
    <property type="project" value="InterPro"/>
</dbReference>
<dbReference type="SMART" id="SM00448">
    <property type="entry name" value="REC"/>
    <property type="match status" value="1"/>
</dbReference>
<evidence type="ECO:0000259" key="2">
    <source>
        <dbReference type="PROSITE" id="PS50110"/>
    </source>
</evidence>
<dbReference type="Pfam" id="PF00072">
    <property type="entry name" value="Response_reg"/>
    <property type="match status" value="1"/>
</dbReference>
<evidence type="ECO:0000313" key="5">
    <source>
        <dbReference type="Proteomes" id="UP000076630"/>
    </source>
</evidence>
<feature type="modified residue" description="4-aspartylphosphate" evidence="1">
    <location>
        <position position="58"/>
    </location>
</feature>
<evidence type="ECO:0000259" key="3">
    <source>
        <dbReference type="PROSITE" id="PS50930"/>
    </source>
</evidence>
<dbReference type="OrthoDB" id="2168082at2"/>